<dbReference type="RefSeq" id="WP_022420319.1">
    <property type="nucleotide sequence ID" value="NZ_CAJKGD010000001.1"/>
</dbReference>
<reference evidence="2" key="2">
    <citation type="submission" date="2021-02" db="EMBL/GenBank/DDBJ databases">
        <title>Infant gut strain persistence is associated with maternal origin, phylogeny, and functional potential including surface adhesion and iron acquisition.</title>
        <authorList>
            <person name="Lou Y.C."/>
        </authorList>
    </citation>
    <scope>NUCLEOTIDE SEQUENCE</scope>
    <source>
        <strain evidence="2">L3_108_103G1_dasL3_108_103G1_concoct_2</strain>
    </source>
</reference>
<protein>
    <submittedName>
        <fullName evidence="3">Uncharacterized protein</fullName>
    </submittedName>
</protein>
<dbReference type="Proteomes" id="UP000284868">
    <property type="component" value="Unassembled WGS sequence"/>
</dbReference>
<gene>
    <name evidence="3" type="ORF">DWZ83_06355</name>
    <name evidence="2" type="ORF">KHZ85_00885</name>
</gene>
<dbReference type="EMBL" id="QRPK01000028">
    <property type="protein sequence ID" value="RHM10362.1"/>
    <property type="molecule type" value="Genomic_DNA"/>
</dbReference>
<proteinExistence type="predicted"/>
<name>A0A415PCA0_9FIRM</name>
<dbReference type="EMBL" id="JAGZMZ010000002">
    <property type="protein sequence ID" value="MBS4883315.1"/>
    <property type="molecule type" value="Genomic_DNA"/>
</dbReference>
<keyword evidence="1" id="KW-0812">Transmembrane</keyword>
<accession>A0A415PCA0</accession>
<evidence type="ECO:0000313" key="3">
    <source>
        <dbReference type="EMBL" id="RHM10362.1"/>
    </source>
</evidence>
<organism evidence="3 4">
    <name type="scientific">Amedibacillus dolichus</name>
    <dbReference type="NCBI Taxonomy" id="31971"/>
    <lineage>
        <taxon>Bacteria</taxon>
        <taxon>Bacillati</taxon>
        <taxon>Bacillota</taxon>
        <taxon>Erysipelotrichia</taxon>
        <taxon>Erysipelotrichales</taxon>
        <taxon>Erysipelotrichaceae</taxon>
        <taxon>Amedibacillus</taxon>
    </lineage>
</organism>
<dbReference type="Proteomes" id="UP000753219">
    <property type="component" value="Unassembled WGS sequence"/>
</dbReference>
<keyword evidence="1" id="KW-0472">Membrane</keyword>
<evidence type="ECO:0000313" key="4">
    <source>
        <dbReference type="Proteomes" id="UP000284868"/>
    </source>
</evidence>
<dbReference type="OrthoDB" id="1652601at2"/>
<keyword evidence="1" id="KW-1133">Transmembrane helix</keyword>
<feature type="transmembrane region" description="Helical" evidence="1">
    <location>
        <begin position="29"/>
        <end position="62"/>
    </location>
</feature>
<sequence>MRVRSKILKIRNLPKTGEKRGEIKTKPYGLLLTFLVIGIALLFTSYYVFGIVLVGLFLYYLLFIKNTLLVEFFDTYAVFYLNNGKDECYVLFWNDVKDWQLEKAKRDMDILNIVLKDDTTIALKCLGRKKICKYFKQYAAVGAHKEQA</sequence>
<comment type="caution">
    <text evidence="3">The sequence shown here is derived from an EMBL/GenBank/DDBJ whole genome shotgun (WGS) entry which is preliminary data.</text>
</comment>
<reference evidence="3 4" key="1">
    <citation type="submission" date="2018-08" db="EMBL/GenBank/DDBJ databases">
        <title>A genome reference for cultivated species of the human gut microbiota.</title>
        <authorList>
            <person name="Zou Y."/>
            <person name="Xue W."/>
            <person name="Luo G."/>
        </authorList>
    </citation>
    <scope>NUCLEOTIDE SEQUENCE [LARGE SCALE GENOMIC DNA]</scope>
    <source>
        <strain evidence="3 4">AF35-6BH</strain>
    </source>
</reference>
<dbReference type="AlphaFoldDB" id="A0A415PCA0"/>
<evidence type="ECO:0000256" key="1">
    <source>
        <dbReference type="SAM" id="Phobius"/>
    </source>
</evidence>
<keyword evidence="4" id="KW-1185">Reference proteome</keyword>
<evidence type="ECO:0000313" key="2">
    <source>
        <dbReference type="EMBL" id="MBS4883315.1"/>
    </source>
</evidence>